<name>A0A445JRI7_GLYSO</name>
<reference evidence="2 3" key="1">
    <citation type="submission" date="2018-09" db="EMBL/GenBank/DDBJ databases">
        <title>A high-quality reference genome of wild soybean provides a powerful tool to mine soybean genomes.</title>
        <authorList>
            <person name="Xie M."/>
            <person name="Chung C.Y.L."/>
            <person name="Li M.-W."/>
            <person name="Wong F.-L."/>
            <person name="Chan T.-F."/>
            <person name="Lam H.-M."/>
        </authorList>
    </citation>
    <scope>NUCLEOTIDE SEQUENCE [LARGE SCALE GENOMIC DNA]</scope>
    <source>
        <strain evidence="3">cv. W05</strain>
        <tissue evidence="2">Hypocotyl of etiolated seedlings</tissue>
    </source>
</reference>
<dbReference type="PANTHER" id="PTHR33564:SF15">
    <property type="entry name" value="PROTEIN, PUTATIVE-RELATED"/>
    <property type="match status" value="1"/>
</dbReference>
<dbReference type="Proteomes" id="UP000289340">
    <property type="component" value="Chromosome 7"/>
</dbReference>
<sequence length="140" mass="16098">MASSISQGLVFTTAMVVSTTVLYLAFSGQKTSPPFQIPRNSNSSHSNKQILRSCIYSEEKKREMKKNKKKVKFAENVMVKLVERNSKVKNREEQGRQYRVSLSSSECRNEIPEKREMPANRIALYNGILKDRVHRMACCH</sequence>
<accession>A0A445JRI7</accession>
<comment type="caution">
    <text evidence="2">The sequence shown here is derived from an EMBL/GenBank/DDBJ whole genome shotgun (WGS) entry which is preliminary data.</text>
</comment>
<dbReference type="PANTHER" id="PTHR33564">
    <property type="entry name" value="TRANSMEMBRANE PROTEIN"/>
    <property type="match status" value="1"/>
</dbReference>
<protein>
    <submittedName>
        <fullName evidence="2">Uncharacterized protein</fullName>
    </submittedName>
</protein>
<gene>
    <name evidence="2" type="ORF">D0Y65_016743</name>
</gene>
<keyword evidence="1" id="KW-0472">Membrane</keyword>
<keyword evidence="3" id="KW-1185">Reference proteome</keyword>
<evidence type="ECO:0000313" key="3">
    <source>
        <dbReference type="Proteomes" id="UP000289340"/>
    </source>
</evidence>
<organism evidence="2 3">
    <name type="scientific">Glycine soja</name>
    <name type="common">Wild soybean</name>
    <dbReference type="NCBI Taxonomy" id="3848"/>
    <lineage>
        <taxon>Eukaryota</taxon>
        <taxon>Viridiplantae</taxon>
        <taxon>Streptophyta</taxon>
        <taxon>Embryophyta</taxon>
        <taxon>Tracheophyta</taxon>
        <taxon>Spermatophyta</taxon>
        <taxon>Magnoliopsida</taxon>
        <taxon>eudicotyledons</taxon>
        <taxon>Gunneridae</taxon>
        <taxon>Pentapetalae</taxon>
        <taxon>rosids</taxon>
        <taxon>fabids</taxon>
        <taxon>Fabales</taxon>
        <taxon>Fabaceae</taxon>
        <taxon>Papilionoideae</taxon>
        <taxon>50 kb inversion clade</taxon>
        <taxon>NPAAA clade</taxon>
        <taxon>indigoferoid/millettioid clade</taxon>
        <taxon>Phaseoleae</taxon>
        <taxon>Glycine</taxon>
        <taxon>Glycine subgen. Soja</taxon>
    </lineage>
</organism>
<keyword evidence="1" id="KW-0812">Transmembrane</keyword>
<evidence type="ECO:0000256" key="1">
    <source>
        <dbReference type="SAM" id="Phobius"/>
    </source>
</evidence>
<dbReference type="AlphaFoldDB" id="A0A445JRI7"/>
<evidence type="ECO:0000313" key="2">
    <source>
        <dbReference type="EMBL" id="RZC01119.1"/>
    </source>
</evidence>
<dbReference type="EMBL" id="QZWG01000007">
    <property type="protein sequence ID" value="RZC01119.1"/>
    <property type="molecule type" value="Genomic_DNA"/>
</dbReference>
<dbReference type="Gramene" id="XM_028383282.1">
    <property type="protein sequence ID" value="XP_028239083.1"/>
    <property type="gene ID" value="LOC114418107"/>
</dbReference>
<feature type="transmembrane region" description="Helical" evidence="1">
    <location>
        <begin position="6"/>
        <end position="26"/>
    </location>
</feature>
<keyword evidence="1" id="KW-1133">Transmembrane helix</keyword>
<proteinExistence type="predicted"/>